<evidence type="ECO:0000256" key="2">
    <source>
        <dbReference type="ARBA" id="ARBA00023026"/>
    </source>
</evidence>
<sequence length="317" mass="35130">MPNPPPDISPPPSYTTLPLTTLKLSHHPLSSPTATPIVIVSLSRPGAHNAFTNTMMLELEQVYSYFDVDDRVRCIVLTGEGRIFCAGADLTPEHGFKGGLERVNDHRDGGGRIALAIHNCRKPTIGALQGSAVGIGITMTLPMSIRIAYSAAKIGFVFARRGLVMEACSSFFLPRLISFSRAMHLITTGATYRADDKLLENLFSETLDSPDKVLPRALEIAEEVAKNTSTVSTYLMKEMMYRDTGSPEGQHLLDSKILYDLFQSPDNKEGVRAFLEKRDPKFSDTVETFAPDAYPWWEPVDVLRRAKPKGYAWKPKL</sequence>
<protein>
    <submittedName>
        <fullName evidence="3">ClpP/crotonase</fullName>
    </submittedName>
</protein>
<dbReference type="Proteomes" id="UP000799429">
    <property type="component" value="Unassembled WGS sequence"/>
</dbReference>
<dbReference type="Gene3D" id="1.10.12.10">
    <property type="entry name" value="Lyase 2-enoyl-coa Hydratase, Chain A, domain 2"/>
    <property type="match status" value="1"/>
</dbReference>
<dbReference type="OrthoDB" id="2018133at2759"/>
<dbReference type="SUPFAM" id="SSF52096">
    <property type="entry name" value="ClpP/crotonase"/>
    <property type="match status" value="1"/>
</dbReference>
<dbReference type="PANTHER" id="PTHR43684">
    <property type="match status" value="1"/>
</dbReference>
<dbReference type="InterPro" id="IPR029045">
    <property type="entry name" value="ClpP/crotonase-like_dom_sf"/>
</dbReference>
<dbReference type="Pfam" id="PF00378">
    <property type="entry name" value="ECH_1"/>
    <property type="match status" value="1"/>
</dbReference>
<dbReference type="InterPro" id="IPR051053">
    <property type="entry name" value="ECH/Chromodomain_protein"/>
</dbReference>
<dbReference type="Gene3D" id="3.90.226.10">
    <property type="entry name" value="2-enoyl-CoA Hydratase, Chain A, domain 1"/>
    <property type="match status" value="1"/>
</dbReference>
<proteinExistence type="inferred from homology"/>
<comment type="caution">
    <text evidence="3">The sequence shown here is derived from an EMBL/GenBank/DDBJ whole genome shotgun (WGS) entry which is preliminary data.</text>
</comment>
<accession>A0A9P4VN59</accession>
<dbReference type="InterPro" id="IPR014748">
    <property type="entry name" value="Enoyl-CoA_hydra_C"/>
</dbReference>
<name>A0A9P4VN59_9PEZI</name>
<keyword evidence="2" id="KW-0843">Virulence</keyword>
<dbReference type="InterPro" id="IPR001753">
    <property type="entry name" value="Enoyl-CoA_hydra/iso"/>
</dbReference>
<dbReference type="PANTHER" id="PTHR43684:SF4">
    <property type="entry name" value="ENOYL-COA HYDRATASE_ISOMERASE FAMILY PROTEIN (AFU_ORTHOLOGUE AFUA_1G01890)"/>
    <property type="match status" value="1"/>
</dbReference>
<gene>
    <name evidence="3" type="ORF">M501DRAFT_1057653</name>
</gene>
<dbReference type="CDD" id="cd06558">
    <property type="entry name" value="crotonase-like"/>
    <property type="match status" value="1"/>
</dbReference>
<reference evidence="3" key="1">
    <citation type="journal article" date="2020" name="Stud. Mycol.">
        <title>101 Dothideomycetes genomes: a test case for predicting lifestyles and emergence of pathogens.</title>
        <authorList>
            <person name="Haridas S."/>
            <person name="Albert R."/>
            <person name="Binder M."/>
            <person name="Bloem J."/>
            <person name="Labutti K."/>
            <person name="Salamov A."/>
            <person name="Andreopoulos B."/>
            <person name="Baker S."/>
            <person name="Barry K."/>
            <person name="Bills G."/>
            <person name="Bluhm B."/>
            <person name="Cannon C."/>
            <person name="Castanera R."/>
            <person name="Culley D."/>
            <person name="Daum C."/>
            <person name="Ezra D."/>
            <person name="Gonzalez J."/>
            <person name="Henrissat B."/>
            <person name="Kuo A."/>
            <person name="Liang C."/>
            <person name="Lipzen A."/>
            <person name="Lutzoni F."/>
            <person name="Magnuson J."/>
            <person name="Mondo S."/>
            <person name="Nolan M."/>
            <person name="Ohm R."/>
            <person name="Pangilinan J."/>
            <person name="Park H.-J."/>
            <person name="Ramirez L."/>
            <person name="Alfaro M."/>
            <person name="Sun H."/>
            <person name="Tritt A."/>
            <person name="Yoshinaga Y."/>
            <person name="Zwiers L.-H."/>
            <person name="Turgeon B."/>
            <person name="Goodwin S."/>
            <person name="Spatafora J."/>
            <person name="Crous P."/>
            <person name="Grigoriev I."/>
        </authorList>
    </citation>
    <scope>NUCLEOTIDE SEQUENCE</scope>
    <source>
        <strain evidence="3">CBS 101060</strain>
    </source>
</reference>
<dbReference type="EMBL" id="MU006095">
    <property type="protein sequence ID" value="KAF2839381.1"/>
    <property type="molecule type" value="Genomic_DNA"/>
</dbReference>
<organism evidence="3 4">
    <name type="scientific">Patellaria atrata CBS 101060</name>
    <dbReference type="NCBI Taxonomy" id="1346257"/>
    <lineage>
        <taxon>Eukaryota</taxon>
        <taxon>Fungi</taxon>
        <taxon>Dikarya</taxon>
        <taxon>Ascomycota</taxon>
        <taxon>Pezizomycotina</taxon>
        <taxon>Dothideomycetes</taxon>
        <taxon>Dothideomycetes incertae sedis</taxon>
        <taxon>Patellariales</taxon>
        <taxon>Patellariaceae</taxon>
        <taxon>Patellaria</taxon>
    </lineage>
</organism>
<keyword evidence="4" id="KW-1185">Reference proteome</keyword>
<comment type="similarity">
    <text evidence="1">Belongs to the enoyl-CoA hydratase/isomerase family.</text>
</comment>
<evidence type="ECO:0000256" key="1">
    <source>
        <dbReference type="ARBA" id="ARBA00005254"/>
    </source>
</evidence>
<evidence type="ECO:0000313" key="4">
    <source>
        <dbReference type="Proteomes" id="UP000799429"/>
    </source>
</evidence>
<evidence type="ECO:0000313" key="3">
    <source>
        <dbReference type="EMBL" id="KAF2839381.1"/>
    </source>
</evidence>
<dbReference type="AlphaFoldDB" id="A0A9P4VN59"/>